<proteinExistence type="predicted"/>
<accession>A0A8J5T4M1</accession>
<name>A0A8J5T4M1_ZIZPA</name>
<dbReference type="AlphaFoldDB" id="A0A8J5T4M1"/>
<reference evidence="2" key="1">
    <citation type="journal article" date="2021" name="bioRxiv">
        <title>Whole Genome Assembly and Annotation of Northern Wild Rice, Zizania palustris L., Supports a Whole Genome Duplication in the Zizania Genus.</title>
        <authorList>
            <person name="Haas M."/>
            <person name="Kono T."/>
            <person name="Macchietto M."/>
            <person name="Millas R."/>
            <person name="McGilp L."/>
            <person name="Shao M."/>
            <person name="Duquette J."/>
            <person name="Hirsch C.N."/>
            <person name="Kimball J."/>
        </authorList>
    </citation>
    <scope>NUCLEOTIDE SEQUENCE</scope>
    <source>
        <tissue evidence="2">Fresh leaf tissue</tissue>
    </source>
</reference>
<organism evidence="2 3">
    <name type="scientific">Zizania palustris</name>
    <name type="common">Northern wild rice</name>
    <dbReference type="NCBI Taxonomy" id="103762"/>
    <lineage>
        <taxon>Eukaryota</taxon>
        <taxon>Viridiplantae</taxon>
        <taxon>Streptophyta</taxon>
        <taxon>Embryophyta</taxon>
        <taxon>Tracheophyta</taxon>
        <taxon>Spermatophyta</taxon>
        <taxon>Magnoliopsida</taxon>
        <taxon>Liliopsida</taxon>
        <taxon>Poales</taxon>
        <taxon>Poaceae</taxon>
        <taxon>BOP clade</taxon>
        <taxon>Oryzoideae</taxon>
        <taxon>Oryzeae</taxon>
        <taxon>Zizaniinae</taxon>
        <taxon>Zizania</taxon>
    </lineage>
</organism>
<evidence type="ECO:0000256" key="1">
    <source>
        <dbReference type="SAM" id="MobiDB-lite"/>
    </source>
</evidence>
<evidence type="ECO:0000313" key="2">
    <source>
        <dbReference type="EMBL" id="KAG8068244.1"/>
    </source>
</evidence>
<evidence type="ECO:0000313" key="3">
    <source>
        <dbReference type="Proteomes" id="UP000729402"/>
    </source>
</evidence>
<gene>
    <name evidence="2" type="ORF">GUJ93_ZPchr0005g14594</name>
</gene>
<keyword evidence="3" id="KW-1185">Reference proteome</keyword>
<feature type="region of interest" description="Disordered" evidence="1">
    <location>
        <begin position="1"/>
        <end position="22"/>
    </location>
</feature>
<dbReference type="EMBL" id="JAAALK010000284">
    <property type="protein sequence ID" value="KAG8068244.1"/>
    <property type="molecule type" value="Genomic_DNA"/>
</dbReference>
<comment type="caution">
    <text evidence="2">The sequence shown here is derived from an EMBL/GenBank/DDBJ whole genome shotgun (WGS) entry which is preliminary data.</text>
</comment>
<sequence>MPMPELLPDALQDEEDTAESAARVRKPILKSKPYNFNSKTLWCMLSLCISKPDTEGLTPPRLLGHITGCHANWVTPLVIVV</sequence>
<protein>
    <submittedName>
        <fullName evidence="2">Uncharacterized protein</fullName>
    </submittedName>
</protein>
<dbReference type="Proteomes" id="UP000729402">
    <property type="component" value="Unassembled WGS sequence"/>
</dbReference>
<reference evidence="2" key="2">
    <citation type="submission" date="2021-02" db="EMBL/GenBank/DDBJ databases">
        <authorList>
            <person name="Kimball J.A."/>
            <person name="Haas M.W."/>
            <person name="Macchietto M."/>
            <person name="Kono T."/>
            <person name="Duquette J."/>
            <person name="Shao M."/>
        </authorList>
    </citation>
    <scope>NUCLEOTIDE SEQUENCE</scope>
    <source>
        <tissue evidence="2">Fresh leaf tissue</tissue>
    </source>
</reference>